<accession>A0A1X2HYD5</accession>
<name>A0A1X2HYD5_9FUNG</name>
<dbReference type="STRING" id="90262.A0A1X2HYD5"/>
<comment type="caution">
    <text evidence="2">The sequence shown here is derived from an EMBL/GenBank/DDBJ whole genome shotgun (WGS) entry which is preliminary data.</text>
</comment>
<dbReference type="EMBL" id="MCGE01000045">
    <property type="protein sequence ID" value="ORZ05259.1"/>
    <property type="molecule type" value="Genomic_DNA"/>
</dbReference>
<evidence type="ECO:0000259" key="1">
    <source>
        <dbReference type="Pfam" id="PF00179"/>
    </source>
</evidence>
<dbReference type="Gene3D" id="3.10.110.10">
    <property type="entry name" value="Ubiquitin Conjugating Enzyme"/>
    <property type="match status" value="1"/>
</dbReference>
<evidence type="ECO:0000313" key="3">
    <source>
        <dbReference type="Proteomes" id="UP000193560"/>
    </source>
</evidence>
<sequence>MFKYRQAELKSNMPPYLRHLEYTKGFDVTAIIAGPDDSPYESGLFAVAIAFDDYYLIFVFATPIYHLNVSDTRVVNALQLNSSESLE</sequence>
<evidence type="ECO:0000313" key="2">
    <source>
        <dbReference type="EMBL" id="ORZ05259.1"/>
    </source>
</evidence>
<dbReference type="SUPFAM" id="SSF54495">
    <property type="entry name" value="UBC-like"/>
    <property type="match status" value="1"/>
</dbReference>
<dbReference type="AlphaFoldDB" id="A0A1X2HYD5"/>
<protein>
    <recommendedName>
        <fullName evidence="1">UBC core domain-containing protein</fullName>
    </recommendedName>
</protein>
<dbReference type="InterPro" id="IPR000608">
    <property type="entry name" value="UBC"/>
</dbReference>
<dbReference type="InterPro" id="IPR016135">
    <property type="entry name" value="UBQ-conjugating_enzyme/RWD"/>
</dbReference>
<feature type="domain" description="UBC core" evidence="1">
    <location>
        <begin position="12"/>
        <end position="72"/>
    </location>
</feature>
<reference evidence="2 3" key="1">
    <citation type="submission" date="2016-07" db="EMBL/GenBank/DDBJ databases">
        <title>Pervasive Adenine N6-methylation of Active Genes in Fungi.</title>
        <authorList>
            <consortium name="DOE Joint Genome Institute"/>
            <person name="Mondo S.J."/>
            <person name="Dannebaum R.O."/>
            <person name="Kuo R.C."/>
            <person name="Labutti K."/>
            <person name="Haridas S."/>
            <person name="Kuo A."/>
            <person name="Salamov A."/>
            <person name="Ahrendt S.R."/>
            <person name="Lipzen A."/>
            <person name="Sullivan W."/>
            <person name="Andreopoulos W.B."/>
            <person name="Clum A."/>
            <person name="Lindquist E."/>
            <person name="Daum C."/>
            <person name="Ramamoorthy G.K."/>
            <person name="Gryganskyi A."/>
            <person name="Culley D."/>
            <person name="Magnuson J.K."/>
            <person name="James T.Y."/>
            <person name="O'Malley M.A."/>
            <person name="Stajich J.E."/>
            <person name="Spatafora J.W."/>
            <person name="Visel A."/>
            <person name="Grigoriev I.V."/>
        </authorList>
    </citation>
    <scope>NUCLEOTIDE SEQUENCE [LARGE SCALE GENOMIC DNA]</scope>
    <source>
        <strain evidence="2 3">NRRL 1336</strain>
    </source>
</reference>
<keyword evidence="3" id="KW-1185">Reference proteome</keyword>
<organism evidence="2 3">
    <name type="scientific">Absidia repens</name>
    <dbReference type="NCBI Taxonomy" id="90262"/>
    <lineage>
        <taxon>Eukaryota</taxon>
        <taxon>Fungi</taxon>
        <taxon>Fungi incertae sedis</taxon>
        <taxon>Mucoromycota</taxon>
        <taxon>Mucoromycotina</taxon>
        <taxon>Mucoromycetes</taxon>
        <taxon>Mucorales</taxon>
        <taxon>Cunninghamellaceae</taxon>
        <taxon>Absidia</taxon>
    </lineage>
</organism>
<proteinExistence type="predicted"/>
<dbReference type="Pfam" id="PF00179">
    <property type="entry name" value="UQ_con"/>
    <property type="match status" value="1"/>
</dbReference>
<gene>
    <name evidence="2" type="ORF">BCR42DRAFT_443866</name>
</gene>
<dbReference type="Proteomes" id="UP000193560">
    <property type="component" value="Unassembled WGS sequence"/>
</dbReference>
<dbReference type="CDD" id="cd00195">
    <property type="entry name" value="UBCc_UEV"/>
    <property type="match status" value="1"/>
</dbReference>